<feature type="transmembrane region" description="Helical" evidence="6">
    <location>
        <begin position="212"/>
        <end position="234"/>
    </location>
</feature>
<dbReference type="InterPro" id="IPR052337">
    <property type="entry name" value="SAT4-like"/>
</dbReference>
<reference evidence="8" key="1">
    <citation type="submission" date="2023-01" db="EMBL/GenBank/DDBJ databases">
        <authorList>
            <person name="Van Ghelder C."/>
            <person name="Rancurel C."/>
        </authorList>
    </citation>
    <scope>NUCLEOTIDE SEQUENCE</scope>
    <source>
        <strain evidence="8">CNCM I-4278</strain>
    </source>
</reference>
<keyword evidence="2 6" id="KW-0812">Transmembrane</keyword>
<protein>
    <recommendedName>
        <fullName evidence="7">Rhodopsin domain-containing protein</fullName>
    </recommendedName>
</protein>
<proteinExistence type="inferred from homology"/>
<evidence type="ECO:0000256" key="6">
    <source>
        <dbReference type="SAM" id="Phobius"/>
    </source>
</evidence>
<feature type="domain" description="Rhodopsin" evidence="7">
    <location>
        <begin position="44"/>
        <end position="267"/>
    </location>
</feature>
<feature type="transmembrane region" description="Helical" evidence="6">
    <location>
        <begin position="178"/>
        <end position="200"/>
    </location>
</feature>
<evidence type="ECO:0000256" key="3">
    <source>
        <dbReference type="ARBA" id="ARBA00022989"/>
    </source>
</evidence>
<sequence>MSYLSITSLVALVWLLTSIACTLTIGRFAIYWNRKKIIGPEIILNGIASVLLVGFTATWQVLVPKAYEAAISRLGHSGNPSTPRHDSLATRQVDLTNALFFWLCIYLVKASFLILYWNLFHVSTRFRIAWVAVVIYASLGLIVTIAFRLTACGSPGDVLNAEKCEKEKTAMVFVKAQVTWSVIDGVGDILLVLIPLIMLRGTLMPLSTKIQLGLLFGLVSINLATNVLRALYTINTYLTDHKFLNALWPVLQCSTAVMICALPSYGRFLHFRKYHTEPVLM</sequence>
<evidence type="ECO:0000256" key="5">
    <source>
        <dbReference type="ARBA" id="ARBA00038359"/>
    </source>
</evidence>
<keyword evidence="4 6" id="KW-0472">Membrane</keyword>
<dbReference type="Pfam" id="PF20684">
    <property type="entry name" value="Fung_rhodopsin"/>
    <property type="match status" value="1"/>
</dbReference>
<gene>
    <name evidence="8" type="ORF">PDIGIT_LOCUS139</name>
</gene>
<evidence type="ECO:0000256" key="4">
    <source>
        <dbReference type="ARBA" id="ARBA00023136"/>
    </source>
</evidence>
<keyword evidence="9" id="KW-1185">Reference proteome</keyword>
<evidence type="ECO:0000313" key="9">
    <source>
        <dbReference type="Proteomes" id="UP001152607"/>
    </source>
</evidence>
<evidence type="ECO:0000256" key="2">
    <source>
        <dbReference type="ARBA" id="ARBA00022692"/>
    </source>
</evidence>
<feature type="transmembrane region" description="Helical" evidence="6">
    <location>
        <begin position="129"/>
        <end position="149"/>
    </location>
</feature>
<feature type="transmembrane region" description="Helical" evidence="6">
    <location>
        <begin position="246"/>
        <end position="265"/>
    </location>
</feature>
<comment type="caution">
    <text evidence="8">The sequence shown here is derived from an EMBL/GenBank/DDBJ whole genome shotgun (WGS) entry which is preliminary data.</text>
</comment>
<name>A0A9W4XFY0_9PLEO</name>
<comment type="subcellular location">
    <subcellularLocation>
        <location evidence="1">Membrane</location>
        <topology evidence="1">Multi-pass membrane protein</topology>
    </subcellularLocation>
</comment>
<comment type="similarity">
    <text evidence="5">Belongs to the SAT4 family.</text>
</comment>
<keyword evidence="3 6" id="KW-1133">Transmembrane helix</keyword>
<dbReference type="PANTHER" id="PTHR33048">
    <property type="entry name" value="PTH11-LIKE INTEGRAL MEMBRANE PROTEIN (AFU_ORTHOLOGUE AFUA_5G11245)"/>
    <property type="match status" value="1"/>
</dbReference>
<feature type="transmembrane region" description="Helical" evidence="6">
    <location>
        <begin position="99"/>
        <end position="117"/>
    </location>
</feature>
<evidence type="ECO:0000313" key="8">
    <source>
        <dbReference type="EMBL" id="CAI6228983.1"/>
    </source>
</evidence>
<evidence type="ECO:0000256" key="1">
    <source>
        <dbReference type="ARBA" id="ARBA00004141"/>
    </source>
</evidence>
<feature type="transmembrane region" description="Helical" evidence="6">
    <location>
        <begin position="42"/>
        <end position="62"/>
    </location>
</feature>
<feature type="transmembrane region" description="Helical" evidence="6">
    <location>
        <begin position="6"/>
        <end position="30"/>
    </location>
</feature>
<dbReference type="AlphaFoldDB" id="A0A9W4XFY0"/>
<evidence type="ECO:0000259" key="7">
    <source>
        <dbReference type="Pfam" id="PF20684"/>
    </source>
</evidence>
<dbReference type="EMBL" id="CAOQHR010000001">
    <property type="protein sequence ID" value="CAI6228983.1"/>
    <property type="molecule type" value="Genomic_DNA"/>
</dbReference>
<dbReference type="GO" id="GO:0016020">
    <property type="term" value="C:membrane"/>
    <property type="evidence" value="ECO:0007669"/>
    <property type="project" value="UniProtKB-SubCell"/>
</dbReference>
<dbReference type="PANTHER" id="PTHR33048:SF18">
    <property type="entry name" value="INTEGRAL MEMBRANE PROTEIN"/>
    <property type="match status" value="1"/>
</dbReference>
<dbReference type="Proteomes" id="UP001152607">
    <property type="component" value="Unassembled WGS sequence"/>
</dbReference>
<dbReference type="OrthoDB" id="444631at2759"/>
<organism evidence="8 9">
    <name type="scientific">Periconia digitata</name>
    <dbReference type="NCBI Taxonomy" id="1303443"/>
    <lineage>
        <taxon>Eukaryota</taxon>
        <taxon>Fungi</taxon>
        <taxon>Dikarya</taxon>
        <taxon>Ascomycota</taxon>
        <taxon>Pezizomycotina</taxon>
        <taxon>Dothideomycetes</taxon>
        <taxon>Pleosporomycetidae</taxon>
        <taxon>Pleosporales</taxon>
        <taxon>Massarineae</taxon>
        <taxon>Periconiaceae</taxon>
        <taxon>Periconia</taxon>
    </lineage>
</organism>
<dbReference type="InterPro" id="IPR049326">
    <property type="entry name" value="Rhodopsin_dom_fungi"/>
</dbReference>
<accession>A0A9W4XFY0</accession>